<gene>
    <name evidence="2" type="ORF">CD32_00255</name>
</gene>
<proteinExistence type="predicted"/>
<dbReference type="EMBL" id="JPVP01000019">
    <property type="protein sequence ID" value="KGR89560.1"/>
    <property type="molecule type" value="Genomic_DNA"/>
</dbReference>
<protein>
    <submittedName>
        <fullName evidence="2">Uncharacterized protein</fullName>
    </submittedName>
</protein>
<name>A0A0A3J1F4_9BACI</name>
<dbReference type="Proteomes" id="UP000030437">
    <property type="component" value="Unassembled WGS sequence"/>
</dbReference>
<comment type="caution">
    <text evidence="2">The sequence shown here is derived from an EMBL/GenBank/DDBJ whole genome shotgun (WGS) entry which is preliminary data.</text>
</comment>
<dbReference type="STRING" id="1220589.CD32_00255"/>
<feature type="region of interest" description="Disordered" evidence="1">
    <location>
        <begin position="43"/>
        <end position="70"/>
    </location>
</feature>
<sequence length="87" mass="9374">INEGLIKGMEQSSGRLQAAMNNVYGSLASSAEKSVAFGTAQYNTSSSTSTTSTENHYHFSITSPRPLDPYETARLSKNALKEMGLQL</sequence>
<feature type="non-terminal residue" evidence="2">
    <location>
        <position position="1"/>
    </location>
</feature>
<organism evidence="2 3">
    <name type="scientific">Lysinibacillus odysseyi 34hs-1 = NBRC 100172</name>
    <dbReference type="NCBI Taxonomy" id="1220589"/>
    <lineage>
        <taxon>Bacteria</taxon>
        <taxon>Bacillati</taxon>
        <taxon>Bacillota</taxon>
        <taxon>Bacilli</taxon>
        <taxon>Bacillales</taxon>
        <taxon>Bacillaceae</taxon>
        <taxon>Lysinibacillus</taxon>
    </lineage>
</organism>
<evidence type="ECO:0000256" key="1">
    <source>
        <dbReference type="SAM" id="MobiDB-lite"/>
    </source>
</evidence>
<evidence type="ECO:0000313" key="2">
    <source>
        <dbReference type="EMBL" id="KGR89560.1"/>
    </source>
</evidence>
<keyword evidence="3" id="KW-1185">Reference proteome</keyword>
<accession>A0A0A3J1F4</accession>
<dbReference type="AlphaFoldDB" id="A0A0A3J1F4"/>
<reference evidence="2 3" key="1">
    <citation type="submission" date="2014-02" db="EMBL/GenBank/DDBJ databases">
        <title>Draft genome sequence of Lysinibacillus odysseyi NBRC 100172.</title>
        <authorList>
            <person name="Zhang F."/>
            <person name="Wang G."/>
            <person name="Zhang L."/>
        </authorList>
    </citation>
    <scope>NUCLEOTIDE SEQUENCE [LARGE SCALE GENOMIC DNA]</scope>
    <source>
        <strain evidence="2 3">NBRC 100172</strain>
    </source>
</reference>
<feature type="compositionally biased region" description="Low complexity" evidence="1">
    <location>
        <begin position="44"/>
        <end position="53"/>
    </location>
</feature>
<evidence type="ECO:0000313" key="3">
    <source>
        <dbReference type="Proteomes" id="UP000030437"/>
    </source>
</evidence>
<dbReference type="RefSeq" id="WP_036150102.1">
    <property type="nucleotide sequence ID" value="NZ_AVCX01000042.1"/>
</dbReference>